<comment type="caution">
    <text evidence="3">The sequence shown here is derived from an EMBL/GenBank/DDBJ whole genome shotgun (WGS) entry which is preliminary data.</text>
</comment>
<dbReference type="InterPro" id="IPR000642">
    <property type="entry name" value="Peptidase_M41"/>
</dbReference>
<dbReference type="Pfam" id="PF00004">
    <property type="entry name" value="AAA"/>
    <property type="match status" value="1"/>
</dbReference>
<dbReference type="InterPro" id="IPR003959">
    <property type="entry name" value="ATPase_AAA_core"/>
</dbReference>
<dbReference type="OrthoDB" id="9809379at2"/>
<dbReference type="InterPro" id="IPR003960">
    <property type="entry name" value="ATPase_AAA_CS"/>
</dbReference>
<sequence>MDRRQFSEREATLEVRACAYAVKAALRKGGVFLRRDATVGLVLPRDARAQPYKDAVRSVLKTSNLAAIYTAILIEEDRKAEHFWARAAETLEGKAAVVLLIPEDAIVPPHIEIAMDRIVHVGEIRPAHLAAALWSTQATRISNEEAAALLDHPPDLLFAALRKGRSVATVLRRLETLRNDKPKREVSELGVEDLPGFGDAKEWALNLAIDLRDWRAGSIRWSDVDRGLLISGPPGTGKTMFAAAVAQTCGARFIETSAAQWQAAGHLGNYLKAMHKTFREASENAPTILFIDEFDAVGDRSQFSGDNASYGVQVVNGLLEVLDGSSGREGVVVIAATNNPDRIDAALRRPGRLDRHVAVGLPDYHDRKSIISLHLGADLPDEAIAAAAKATTGYSGADLALLARDARTMARRGGRKVEAQDLLAVSPPVVGIDPEARWAAAIHEAGHIIVGLEYKYGTVVSIVLPREFPVRGDSLGHVQWRRIPERLRSEASYRDEIAMLMAGRAAETVCLAKTYNLAGGGRGSDLDRATDLATFMIGCLGMGTLAYHDAVRPSDLVELRMSDPEIRRLVETVLRSELKRSISIIERNRSRLEMVARAMLPVEVLEGNEINRILAEERPASA</sequence>
<dbReference type="GO" id="GO:0004222">
    <property type="term" value="F:metalloendopeptidase activity"/>
    <property type="evidence" value="ECO:0007669"/>
    <property type="project" value="InterPro"/>
</dbReference>
<dbReference type="PROSITE" id="PS00674">
    <property type="entry name" value="AAA"/>
    <property type="match status" value="1"/>
</dbReference>
<keyword evidence="3" id="KW-0378">Hydrolase</keyword>
<dbReference type="GO" id="GO:0006508">
    <property type="term" value="P:proteolysis"/>
    <property type="evidence" value="ECO:0007669"/>
    <property type="project" value="UniProtKB-KW"/>
</dbReference>
<dbReference type="GO" id="GO:0030163">
    <property type="term" value="P:protein catabolic process"/>
    <property type="evidence" value="ECO:0007669"/>
    <property type="project" value="TreeGrafter"/>
</dbReference>
<evidence type="ECO:0000256" key="1">
    <source>
        <dbReference type="RuleBase" id="RU003651"/>
    </source>
</evidence>
<dbReference type="InterPro" id="IPR003593">
    <property type="entry name" value="AAA+_ATPase"/>
</dbReference>
<evidence type="ECO:0000313" key="4">
    <source>
        <dbReference type="Proteomes" id="UP000028701"/>
    </source>
</evidence>
<gene>
    <name evidence="3" type="primary">ftsH</name>
    <name evidence="3" type="ORF">RRU01S_39_00070</name>
</gene>
<dbReference type="eggNOG" id="COG0465">
    <property type="taxonomic scope" value="Bacteria"/>
</dbReference>
<reference evidence="3 4" key="1">
    <citation type="submission" date="2014-08" db="EMBL/GenBank/DDBJ databases">
        <title>Whole genome shotgun sequence of Rhizobium rubi NBRC 13261.</title>
        <authorList>
            <person name="Katano-Makiyama Y."/>
            <person name="Hosoyama A."/>
            <person name="Hashimoto M."/>
            <person name="Hosoyama Y."/>
            <person name="Noguchi M."/>
            <person name="Tsuchikane K."/>
            <person name="Uohara A."/>
            <person name="Ohji S."/>
            <person name="Ichikawa N."/>
            <person name="Kimura A."/>
            <person name="Yamazoe A."/>
            <person name="Fujita N."/>
        </authorList>
    </citation>
    <scope>NUCLEOTIDE SEQUENCE [LARGE SCALE GENOMIC DNA]</scope>
    <source>
        <strain evidence="3 4">NBRC 13261</strain>
    </source>
</reference>
<protein>
    <submittedName>
        <fullName evidence="3">ATP-dependent zinc metalloprotease FtsH</fullName>
    </submittedName>
</protein>
<dbReference type="SMART" id="SM00382">
    <property type="entry name" value="AAA"/>
    <property type="match status" value="1"/>
</dbReference>
<dbReference type="CDD" id="cd19481">
    <property type="entry name" value="RecA-like_protease"/>
    <property type="match status" value="1"/>
</dbReference>
<dbReference type="Gene3D" id="1.10.8.60">
    <property type="match status" value="1"/>
</dbReference>
<dbReference type="GO" id="GO:0004176">
    <property type="term" value="F:ATP-dependent peptidase activity"/>
    <property type="evidence" value="ECO:0007669"/>
    <property type="project" value="InterPro"/>
</dbReference>
<feature type="domain" description="AAA+ ATPase" evidence="2">
    <location>
        <begin position="224"/>
        <end position="363"/>
    </location>
</feature>
<keyword evidence="1" id="KW-0547">Nucleotide-binding</keyword>
<comment type="similarity">
    <text evidence="1">Belongs to the AAA ATPase family.</text>
</comment>
<proteinExistence type="inferred from homology"/>
<dbReference type="Gene3D" id="3.40.50.300">
    <property type="entry name" value="P-loop containing nucleotide triphosphate hydrolases"/>
    <property type="match status" value="1"/>
</dbReference>
<organism evidence="3 4">
    <name type="scientific">Agrobacterium rubi TR3 = NBRC 13261</name>
    <dbReference type="NCBI Taxonomy" id="1368415"/>
    <lineage>
        <taxon>Bacteria</taxon>
        <taxon>Pseudomonadati</taxon>
        <taxon>Pseudomonadota</taxon>
        <taxon>Alphaproteobacteria</taxon>
        <taxon>Hyphomicrobiales</taxon>
        <taxon>Rhizobiaceae</taxon>
        <taxon>Rhizobium/Agrobacterium group</taxon>
        <taxon>Agrobacterium</taxon>
    </lineage>
</organism>
<dbReference type="EMBL" id="BBJU01000039">
    <property type="protein sequence ID" value="GAK73428.1"/>
    <property type="molecule type" value="Genomic_DNA"/>
</dbReference>
<keyword evidence="3" id="KW-0482">Metalloprotease</keyword>
<dbReference type="GO" id="GO:0005886">
    <property type="term" value="C:plasma membrane"/>
    <property type="evidence" value="ECO:0007669"/>
    <property type="project" value="TreeGrafter"/>
</dbReference>
<evidence type="ECO:0000313" key="3">
    <source>
        <dbReference type="EMBL" id="GAK73428.1"/>
    </source>
</evidence>
<evidence type="ECO:0000259" key="2">
    <source>
        <dbReference type="SMART" id="SM00382"/>
    </source>
</evidence>
<dbReference type="GO" id="GO:0005524">
    <property type="term" value="F:ATP binding"/>
    <property type="evidence" value="ECO:0007669"/>
    <property type="project" value="UniProtKB-KW"/>
</dbReference>
<dbReference type="InterPro" id="IPR027417">
    <property type="entry name" value="P-loop_NTPase"/>
</dbReference>
<accession>A0A081D3D2</accession>
<dbReference type="Proteomes" id="UP000028701">
    <property type="component" value="Unassembled WGS sequence"/>
</dbReference>
<dbReference type="InterPro" id="IPR037219">
    <property type="entry name" value="Peptidase_M41-like"/>
</dbReference>
<dbReference type="Pfam" id="PF01434">
    <property type="entry name" value="Peptidase_M41"/>
    <property type="match status" value="1"/>
</dbReference>
<dbReference type="GO" id="GO:0016887">
    <property type="term" value="F:ATP hydrolysis activity"/>
    <property type="evidence" value="ECO:0007669"/>
    <property type="project" value="InterPro"/>
</dbReference>
<dbReference type="PANTHER" id="PTHR23076">
    <property type="entry name" value="METALLOPROTEASE M41 FTSH"/>
    <property type="match status" value="1"/>
</dbReference>
<dbReference type="RefSeq" id="WP_045232840.1">
    <property type="nucleotide sequence ID" value="NZ_BBJU01000039.1"/>
</dbReference>
<dbReference type="Gene3D" id="1.20.58.760">
    <property type="entry name" value="Peptidase M41"/>
    <property type="match status" value="1"/>
</dbReference>
<dbReference type="AlphaFoldDB" id="A0A081D3D2"/>
<keyword evidence="3" id="KW-0645">Protease</keyword>
<name>A0A081D3D2_9HYPH</name>
<keyword evidence="1" id="KW-0067">ATP-binding</keyword>
<dbReference type="SUPFAM" id="SSF52540">
    <property type="entry name" value="P-loop containing nucleoside triphosphate hydrolases"/>
    <property type="match status" value="1"/>
</dbReference>
<dbReference type="SUPFAM" id="SSF140990">
    <property type="entry name" value="FtsH protease domain-like"/>
    <property type="match status" value="1"/>
</dbReference>
<dbReference type="PANTHER" id="PTHR23076:SF97">
    <property type="entry name" value="ATP-DEPENDENT ZINC METALLOPROTEASE YME1L1"/>
    <property type="match status" value="1"/>
</dbReference>